<evidence type="ECO:0000313" key="2">
    <source>
        <dbReference type="Proteomes" id="UP000233837"/>
    </source>
</evidence>
<evidence type="ECO:0000313" key="1">
    <source>
        <dbReference type="EMBL" id="PKU85033.1"/>
    </source>
</evidence>
<dbReference type="AlphaFoldDB" id="A0A2I0XAU0"/>
<proteinExistence type="predicted"/>
<dbReference type="Proteomes" id="UP000233837">
    <property type="component" value="Unassembled WGS sequence"/>
</dbReference>
<name>A0A2I0XAU0_9ASPA</name>
<reference evidence="1 2" key="1">
    <citation type="journal article" date="2016" name="Sci. Rep.">
        <title>The Dendrobium catenatum Lindl. genome sequence provides insights into polysaccharide synthase, floral development and adaptive evolution.</title>
        <authorList>
            <person name="Zhang G.Q."/>
            <person name="Xu Q."/>
            <person name="Bian C."/>
            <person name="Tsai W.C."/>
            <person name="Yeh C.M."/>
            <person name="Liu K.W."/>
            <person name="Yoshida K."/>
            <person name="Zhang L.S."/>
            <person name="Chang S.B."/>
            <person name="Chen F."/>
            <person name="Shi Y."/>
            <person name="Su Y.Y."/>
            <person name="Zhang Y.Q."/>
            <person name="Chen L.J."/>
            <person name="Yin Y."/>
            <person name="Lin M."/>
            <person name="Huang H."/>
            <person name="Deng H."/>
            <person name="Wang Z.W."/>
            <person name="Zhu S.L."/>
            <person name="Zhao X."/>
            <person name="Deng C."/>
            <person name="Niu S.C."/>
            <person name="Huang J."/>
            <person name="Wang M."/>
            <person name="Liu G.H."/>
            <person name="Yang H.J."/>
            <person name="Xiao X.J."/>
            <person name="Hsiao Y.Y."/>
            <person name="Wu W.L."/>
            <person name="Chen Y.Y."/>
            <person name="Mitsuda N."/>
            <person name="Ohme-Takagi M."/>
            <person name="Luo Y.B."/>
            <person name="Van de Peer Y."/>
            <person name="Liu Z.J."/>
        </authorList>
    </citation>
    <scope>NUCLEOTIDE SEQUENCE [LARGE SCALE GENOMIC DNA]</scope>
    <source>
        <tissue evidence="1">The whole plant</tissue>
    </source>
</reference>
<gene>
    <name evidence="1" type="ORF">MA16_Dca018370</name>
</gene>
<organism evidence="1 2">
    <name type="scientific">Dendrobium catenatum</name>
    <dbReference type="NCBI Taxonomy" id="906689"/>
    <lineage>
        <taxon>Eukaryota</taxon>
        <taxon>Viridiplantae</taxon>
        <taxon>Streptophyta</taxon>
        <taxon>Embryophyta</taxon>
        <taxon>Tracheophyta</taxon>
        <taxon>Spermatophyta</taxon>
        <taxon>Magnoliopsida</taxon>
        <taxon>Liliopsida</taxon>
        <taxon>Asparagales</taxon>
        <taxon>Orchidaceae</taxon>
        <taxon>Epidendroideae</taxon>
        <taxon>Malaxideae</taxon>
        <taxon>Dendrobiinae</taxon>
        <taxon>Dendrobium</taxon>
    </lineage>
</organism>
<reference evidence="1 2" key="2">
    <citation type="journal article" date="2017" name="Nature">
        <title>The Apostasia genome and the evolution of orchids.</title>
        <authorList>
            <person name="Zhang G.Q."/>
            <person name="Liu K.W."/>
            <person name="Li Z."/>
            <person name="Lohaus R."/>
            <person name="Hsiao Y.Y."/>
            <person name="Niu S.C."/>
            <person name="Wang J.Y."/>
            <person name="Lin Y.C."/>
            <person name="Xu Q."/>
            <person name="Chen L.J."/>
            <person name="Yoshida K."/>
            <person name="Fujiwara S."/>
            <person name="Wang Z.W."/>
            <person name="Zhang Y.Q."/>
            <person name="Mitsuda N."/>
            <person name="Wang M."/>
            <person name="Liu G.H."/>
            <person name="Pecoraro L."/>
            <person name="Huang H.X."/>
            <person name="Xiao X.J."/>
            <person name="Lin M."/>
            <person name="Wu X.Y."/>
            <person name="Wu W.L."/>
            <person name="Chen Y.Y."/>
            <person name="Chang S.B."/>
            <person name="Sakamoto S."/>
            <person name="Ohme-Takagi M."/>
            <person name="Yagi M."/>
            <person name="Zeng S.J."/>
            <person name="Shen C.Y."/>
            <person name="Yeh C.M."/>
            <person name="Luo Y.B."/>
            <person name="Tsai W.C."/>
            <person name="Van de Peer Y."/>
            <person name="Liu Z.J."/>
        </authorList>
    </citation>
    <scope>NUCLEOTIDE SEQUENCE [LARGE SCALE GENOMIC DNA]</scope>
    <source>
        <tissue evidence="1">The whole plant</tissue>
    </source>
</reference>
<accession>A0A2I0XAU0</accession>
<dbReference type="EMBL" id="KZ502006">
    <property type="protein sequence ID" value="PKU85033.1"/>
    <property type="molecule type" value="Genomic_DNA"/>
</dbReference>
<protein>
    <submittedName>
        <fullName evidence="1">Uncharacterized protein</fullName>
    </submittedName>
</protein>
<keyword evidence="2" id="KW-1185">Reference proteome</keyword>
<sequence>MARLCIIFHLQKVHPYEKELPFVGDQKHLALAHLFDKPCFLGLLALQFNVDSASAFSLDPTQLPPSKCVRCQHHAHSRNHASAFDCLLLERTCVTDPDPLLSFCG</sequence>